<dbReference type="InterPro" id="IPR029044">
    <property type="entry name" value="Nucleotide-diphossugar_trans"/>
</dbReference>
<gene>
    <name evidence="1" type="ordered locus">SYNW0988</name>
</gene>
<sequence length="243" mass="27542">MQVTQIYLSDNNAEPPALLQRYIASVRRAFAHLTHVLYGDRDIQALMNEHFDSRVSAAYNKLIPYAYKSDLARLCIVYAVGGWYFDIGFYCPFPGVQFEPRIKLAAFRENPRLTHYASWSVANGLFYAQAGHPVLRRAIDIITHNCESNYYGYTPFFPTGPNVWGRAICEEGVASSTVFGDFIELSPQHEIKNRAMVLPNGQIAGFYKPTSRQGFRQTLEQMGAIGTNDHNALWEQKAIYNAN</sequence>
<dbReference type="RefSeq" id="WP_011127853.1">
    <property type="nucleotide sequence ID" value="NC_005070.1"/>
</dbReference>
<dbReference type="PANTHER" id="PTHR31834:SF1">
    <property type="entry name" value="INITIATION-SPECIFIC ALPHA-1,6-MANNOSYLTRANSFERASE"/>
    <property type="match status" value="1"/>
</dbReference>
<organism evidence="1 2">
    <name type="scientific">Parasynechococcus marenigrum (strain WH8102)</name>
    <dbReference type="NCBI Taxonomy" id="84588"/>
    <lineage>
        <taxon>Bacteria</taxon>
        <taxon>Bacillati</taxon>
        <taxon>Cyanobacteriota</taxon>
        <taxon>Cyanophyceae</taxon>
        <taxon>Synechococcales</taxon>
        <taxon>Prochlorococcaceae</taxon>
        <taxon>Parasynechococcus</taxon>
        <taxon>Parasynechococcus marenigrum</taxon>
    </lineage>
</organism>
<reference evidence="1 2" key="1">
    <citation type="journal article" date="2003" name="Nature">
        <title>The genome of a motile marine Synechococcus.</title>
        <authorList>
            <person name="Palenik B."/>
            <person name="Brahamsha B."/>
            <person name="Larimer F."/>
            <person name="Land M."/>
            <person name="Hauser L."/>
            <person name="Chain P."/>
            <person name="Lamerdin J."/>
            <person name="Regala W."/>
            <person name="Allen E.A."/>
            <person name="McCarren J."/>
            <person name="Paulsen I."/>
            <person name="Dufresne A."/>
            <person name="Partensky F."/>
            <person name="Webb E."/>
            <person name="Waterbury J."/>
        </authorList>
    </citation>
    <scope>NUCLEOTIDE SEQUENCE [LARGE SCALE GENOMIC DNA]</scope>
    <source>
        <strain evidence="1 2">WH8102</strain>
    </source>
</reference>
<keyword evidence="2" id="KW-1185">Reference proteome</keyword>
<proteinExistence type="predicted"/>
<dbReference type="EMBL" id="BX569691">
    <property type="protein sequence ID" value="CAE07503.1"/>
    <property type="molecule type" value="Genomic_DNA"/>
</dbReference>
<dbReference type="InterPro" id="IPR039367">
    <property type="entry name" value="Och1-like"/>
</dbReference>
<dbReference type="STRING" id="84588.SYNW0988"/>
<dbReference type="GO" id="GO:0000009">
    <property type="term" value="F:alpha-1,6-mannosyltransferase activity"/>
    <property type="evidence" value="ECO:0007669"/>
    <property type="project" value="InterPro"/>
</dbReference>
<dbReference type="KEGG" id="syw:SYNW0988"/>
<evidence type="ECO:0000313" key="2">
    <source>
        <dbReference type="Proteomes" id="UP000001422"/>
    </source>
</evidence>
<evidence type="ECO:0000313" key="1">
    <source>
        <dbReference type="EMBL" id="CAE07503.1"/>
    </source>
</evidence>
<dbReference type="InterPro" id="IPR007577">
    <property type="entry name" value="GlycoTrfase_DXD_sugar-bd_CS"/>
</dbReference>
<name>Q7U7J4_PARMW</name>
<dbReference type="HOGENOM" id="CLU_1142143_0_0_3"/>
<dbReference type="Pfam" id="PF04488">
    <property type="entry name" value="Gly_transf_sug"/>
    <property type="match status" value="1"/>
</dbReference>
<protein>
    <submittedName>
        <fullName evidence="1">Uncharacterized protein</fullName>
    </submittedName>
</protein>
<dbReference type="GO" id="GO:0006487">
    <property type="term" value="P:protein N-linked glycosylation"/>
    <property type="evidence" value="ECO:0007669"/>
    <property type="project" value="TreeGrafter"/>
</dbReference>
<dbReference type="SUPFAM" id="SSF53448">
    <property type="entry name" value="Nucleotide-diphospho-sugar transferases"/>
    <property type="match status" value="1"/>
</dbReference>
<dbReference type="AlphaFoldDB" id="Q7U7J4"/>
<dbReference type="PANTHER" id="PTHR31834">
    <property type="entry name" value="INITIATION-SPECIFIC ALPHA-1,6-MANNOSYLTRANSFERASE"/>
    <property type="match status" value="1"/>
</dbReference>
<dbReference type="eggNOG" id="COG3774">
    <property type="taxonomic scope" value="Bacteria"/>
</dbReference>
<accession>Q7U7J4</accession>
<dbReference type="Proteomes" id="UP000001422">
    <property type="component" value="Chromosome"/>
</dbReference>
<dbReference type="Gene3D" id="3.90.550.20">
    <property type="match status" value="1"/>
</dbReference>